<dbReference type="STRING" id="78915.A0A4P9XR31"/>
<keyword evidence="5" id="KW-0811">Translocation</keyword>
<keyword evidence="10" id="KW-1185">Reference proteome</keyword>
<organism evidence="9 10">
    <name type="scientific">Thamnocephalis sphaerospora</name>
    <dbReference type="NCBI Taxonomy" id="78915"/>
    <lineage>
        <taxon>Eukaryota</taxon>
        <taxon>Fungi</taxon>
        <taxon>Fungi incertae sedis</taxon>
        <taxon>Zoopagomycota</taxon>
        <taxon>Zoopagomycotina</taxon>
        <taxon>Zoopagomycetes</taxon>
        <taxon>Zoopagales</taxon>
        <taxon>Sigmoideomycetaceae</taxon>
        <taxon>Thamnocephalis</taxon>
    </lineage>
</organism>
<dbReference type="OrthoDB" id="341482at2759"/>
<keyword evidence="4" id="KW-0653">Protein transport</keyword>
<dbReference type="PANTHER" id="PTHR13257:SF0">
    <property type="entry name" value="NUCLEAR PORE COMPLEX PROTEIN NUP88"/>
    <property type="match status" value="1"/>
</dbReference>
<dbReference type="InterPro" id="IPR019321">
    <property type="entry name" value="Nucleoporin_Nup88"/>
</dbReference>
<evidence type="ECO:0000256" key="7">
    <source>
        <dbReference type="ARBA" id="ARBA00023242"/>
    </source>
</evidence>
<dbReference type="PANTHER" id="PTHR13257">
    <property type="entry name" value="NUCLEOPORIN NUP84-RELATED"/>
    <property type="match status" value="1"/>
</dbReference>
<dbReference type="Proteomes" id="UP000271241">
    <property type="component" value="Unassembled WGS sequence"/>
</dbReference>
<keyword evidence="3" id="KW-0509">mRNA transport</keyword>
<accession>A0A4P9XR31</accession>
<dbReference type="GO" id="GO:0000055">
    <property type="term" value="P:ribosomal large subunit export from nucleus"/>
    <property type="evidence" value="ECO:0007669"/>
    <property type="project" value="InterPro"/>
</dbReference>
<evidence type="ECO:0000256" key="8">
    <source>
        <dbReference type="SAM" id="MobiDB-lite"/>
    </source>
</evidence>
<evidence type="ECO:0000256" key="1">
    <source>
        <dbReference type="ARBA" id="ARBA00004567"/>
    </source>
</evidence>
<sequence>MFGLFSPTPAKVRHTNVVGLGSSSARASPVSSLAGTSRASMLVPPLAATRTAAGFDRHLRISGSDYAGSESGLTRAATDLGAAGDDELDAAQPVCIAASNGDLLVADGRRLRLVGLRALEDAARRNAPSNWASSGSSSGAEPVADALSAVWRLRRLLKDVDFWTLETDAITFDVRHMAVAPNGRLVVVVGERELAVVALPMGRGQRRVGAGLPCLSYALGKTHHNARSSPVLKVEWHPLSDEGVHLAVLTEDGLLRLYDLGGNLAEPEQLIDLRARLGLDRRLQKSAATRSTFSAELDGADVATFAFGRSENGWSSLAAYVLMRNGDLYSVCPILPSRSRLRRAHVVTMLAQAERDRDELGFSDNEVQTSLLDREITWLAEVLKQAPTADSAADQSVKTGKQREDEETVDEGEGEDAFICLSSANIASVLPEPNARGPHLMQPAPWEVDGNITYACDLLCLPAEPADLVVIAYDNGKLDICLAADPPEPSTGVQFWEQDEIDLPCLVVHECLHVFQPHDTAGGAVAPVNYPRLLADPMYPELFYCYSEDGVYAIDSKLWLEQLQRWWAVDGDRDLNQADLPGSSVKNLLQSVSDSREFRQVHNLPTRAALCVVEDSVVNYSMMYLSSLEQLVLQELTPRTDVEAEVADDTHEISQTSLLHTDTAASSVAGTSTTDLPPSETKAYTTLLDTKGGSGTASPQPSLAALANDLQHSAAPRLVLPQDTLTGDGVEAMEAHVEQLKRIIGAYLMRMKSVQEAASYMKHRAEVQKQELARQRTMVNTLGRQITEEMNARLDATRVQVATLLKQQHALIRRADLLAHRAASHRDPTLSGRERAFFSELQGIEQKARQMLVHVNSMSNEIDAVRAGGPDSLRMSKTGAGSSSASAGLHRLDEVEGALQAESSMIGKAVDQLERLVTRVSSMGLGDPTTSSGGD</sequence>
<evidence type="ECO:0000256" key="6">
    <source>
        <dbReference type="ARBA" id="ARBA00023132"/>
    </source>
</evidence>
<dbReference type="EMBL" id="KZ992595">
    <property type="protein sequence ID" value="RKP08508.1"/>
    <property type="molecule type" value="Genomic_DNA"/>
</dbReference>
<evidence type="ECO:0000313" key="9">
    <source>
        <dbReference type="EMBL" id="RKP08508.1"/>
    </source>
</evidence>
<evidence type="ECO:0000256" key="2">
    <source>
        <dbReference type="ARBA" id="ARBA00022448"/>
    </source>
</evidence>
<dbReference type="InterPro" id="IPR037700">
    <property type="entry name" value="NUP88/NUP82"/>
</dbReference>
<comment type="subcellular location">
    <subcellularLocation>
        <location evidence="1">Nucleus</location>
        <location evidence="1">Nuclear pore complex</location>
    </subcellularLocation>
</comment>
<dbReference type="GO" id="GO:0005643">
    <property type="term" value="C:nuclear pore"/>
    <property type="evidence" value="ECO:0007669"/>
    <property type="project" value="UniProtKB-SubCell"/>
</dbReference>
<keyword evidence="6" id="KW-0906">Nuclear pore complex</keyword>
<dbReference type="GO" id="GO:0017056">
    <property type="term" value="F:structural constituent of nuclear pore"/>
    <property type="evidence" value="ECO:0007669"/>
    <property type="project" value="InterPro"/>
</dbReference>
<keyword evidence="7" id="KW-0539">Nucleus</keyword>
<evidence type="ECO:0000256" key="3">
    <source>
        <dbReference type="ARBA" id="ARBA00022816"/>
    </source>
</evidence>
<dbReference type="Pfam" id="PF10168">
    <property type="entry name" value="Nup88"/>
    <property type="match status" value="2"/>
</dbReference>
<evidence type="ECO:0000256" key="4">
    <source>
        <dbReference type="ARBA" id="ARBA00022927"/>
    </source>
</evidence>
<evidence type="ECO:0000256" key="5">
    <source>
        <dbReference type="ARBA" id="ARBA00023010"/>
    </source>
</evidence>
<dbReference type="AlphaFoldDB" id="A0A4P9XR31"/>
<feature type="region of interest" description="Disordered" evidence="8">
    <location>
        <begin position="390"/>
        <end position="412"/>
    </location>
</feature>
<reference evidence="10" key="1">
    <citation type="journal article" date="2018" name="Nat. Microbiol.">
        <title>Leveraging single-cell genomics to expand the fungal tree of life.</title>
        <authorList>
            <person name="Ahrendt S.R."/>
            <person name="Quandt C.A."/>
            <person name="Ciobanu D."/>
            <person name="Clum A."/>
            <person name="Salamov A."/>
            <person name="Andreopoulos B."/>
            <person name="Cheng J.F."/>
            <person name="Woyke T."/>
            <person name="Pelin A."/>
            <person name="Henrissat B."/>
            <person name="Reynolds N.K."/>
            <person name="Benny G.L."/>
            <person name="Smith M.E."/>
            <person name="James T.Y."/>
            <person name="Grigoriev I.V."/>
        </authorList>
    </citation>
    <scope>NUCLEOTIDE SEQUENCE [LARGE SCALE GENOMIC DNA]</scope>
    <source>
        <strain evidence="10">RSA 1356</strain>
    </source>
</reference>
<keyword evidence="2" id="KW-0813">Transport</keyword>
<gene>
    <name evidence="9" type="ORF">THASP1DRAFT_29684</name>
</gene>
<proteinExistence type="predicted"/>
<feature type="region of interest" description="Disordered" evidence="8">
    <location>
        <begin position="867"/>
        <end position="888"/>
    </location>
</feature>
<feature type="compositionally biased region" description="Low complexity" evidence="8">
    <location>
        <begin position="879"/>
        <end position="888"/>
    </location>
</feature>
<name>A0A4P9XR31_9FUNG</name>
<protein>
    <submittedName>
        <fullName evidence="9">Uncharacterized protein</fullName>
    </submittedName>
</protein>
<dbReference type="GO" id="GO:0000056">
    <property type="term" value="P:ribosomal small subunit export from nucleus"/>
    <property type="evidence" value="ECO:0007669"/>
    <property type="project" value="InterPro"/>
</dbReference>
<dbReference type="GO" id="GO:0006406">
    <property type="term" value="P:mRNA export from nucleus"/>
    <property type="evidence" value="ECO:0007669"/>
    <property type="project" value="TreeGrafter"/>
</dbReference>
<dbReference type="GO" id="GO:0006606">
    <property type="term" value="P:protein import into nucleus"/>
    <property type="evidence" value="ECO:0007669"/>
    <property type="project" value="TreeGrafter"/>
</dbReference>
<evidence type="ECO:0000313" key="10">
    <source>
        <dbReference type="Proteomes" id="UP000271241"/>
    </source>
</evidence>